<feature type="transmembrane region" description="Helical" evidence="1">
    <location>
        <begin position="40"/>
        <end position="60"/>
    </location>
</feature>
<reference evidence="2" key="1">
    <citation type="journal article" date="2013" name="Genetics">
        <title>The draft genome and transcriptome of Panagrellus redivivus are shaped by the harsh demands of a free-living lifestyle.</title>
        <authorList>
            <person name="Srinivasan J."/>
            <person name="Dillman A.R."/>
            <person name="Macchietto M.G."/>
            <person name="Heikkinen L."/>
            <person name="Lakso M."/>
            <person name="Fracchia K.M."/>
            <person name="Antoshechkin I."/>
            <person name="Mortazavi A."/>
            <person name="Wong G."/>
            <person name="Sternberg P.W."/>
        </authorList>
    </citation>
    <scope>NUCLEOTIDE SEQUENCE [LARGE SCALE GENOMIC DNA]</scope>
    <source>
        <strain evidence="2">MT8872</strain>
    </source>
</reference>
<evidence type="ECO:0000313" key="3">
    <source>
        <dbReference type="WBParaSite" id="Pan_g17348.t2"/>
    </source>
</evidence>
<accession>A0A7E4V7B2</accession>
<dbReference type="WBParaSite" id="Pan_g17348.t2">
    <property type="protein sequence ID" value="Pan_g17348.t2"/>
    <property type="gene ID" value="Pan_g17348"/>
</dbReference>
<evidence type="ECO:0000256" key="1">
    <source>
        <dbReference type="SAM" id="Phobius"/>
    </source>
</evidence>
<dbReference type="Proteomes" id="UP000492821">
    <property type="component" value="Unassembled WGS sequence"/>
</dbReference>
<evidence type="ECO:0000313" key="2">
    <source>
        <dbReference type="Proteomes" id="UP000492821"/>
    </source>
</evidence>
<feature type="transmembrane region" description="Helical" evidence="1">
    <location>
        <begin position="133"/>
        <end position="153"/>
    </location>
</feature>
<keyword evidence="1" id="KW-0472">Membrane</keyword>
<proteinExistence type="predicted"/>
<reference evidence="3" key="2">
    <citation type="submission" date="2020-10" db="UniProtKB">
        <authorList>
            <consortium name="WormBaseParasite"/>
        </authorList>
    </citation>
    <scope>IDENTIFICATION</scope>
</reference>
<protein>
    <submittedName>
        <fullName evidence="3">Serpentine receptor class gamma</fullName>
    </submittedName>
</protein>
<keyword evidence="2" id="KW-1185">Reference proteome</keyword>
<keyword evidence="1" id="KW-1133">Transmembrane helix</keyword>
<organism evidence="2 3">
    <name type="scientific">Panagrellus redivivus</name>
    <name type="common">Microworm</name>
    <dbReference type="NCBI Taxonomy" id="6233"/>
    <lineage>
        <taxon>Eukaryota</taxon>
        <taxon>Metazoa</taxon>
        <taxon>Ecdysozoa</taxon>
        <taxon>Nematoda</taxon>
        <taxon>Chromadorea</taxon>
        <taxon>Rhabditida</taxon>
        <taxon>Tylenchina</taxon>
        <taxon>Panagrolaimomorpha</taxon>
        <taxon>Panagrolaimoidea</taxon>
        <taxon>Panagrolaimidae</taxon>
        <taxon>Panagrellus</taxon>
    </lineage>
</organism>
<dbReference type="AlphaFoldDB" id="A0A7E4V7B2"/>
<sequence>MIEQQCLVKTPIFIDKKQCPTNTPSSHLPRLCYYESTGTYILTAILLILHAVTAGIYFAFDRPKPYVPLVPALMTLFPYLFRHRFNSMPHLFHQLFCTWAGIMYNIIIVYYALLIDHSIFYTNIIKEPLLTALLIYSLLPLLIFQIILSIYTLQSFNYFYLRHHLEIFQLRSIWKVQILNSVALLVAGFTLCAWILYGPLVERYFWGTRLFFKYHGEWVSIIISCHNVLSHGRIEQLLEYIYEHRQKDLPRHANGLTHGFGTPAHLVGLTTFTTGLQEAHRALSAPSEFCKAVQRPVPTAVKSALLDHFVTSNQGHG</sequence>
<keyword evidence="1" id="KW-0812">Transmembrane</keyword>
<feature type="transmembrane region" description="Helical" evidence="1">
    <location>
        <begin position="174"/>
        <end position="197"/>
    </location>
</feature>
<feature type="transmembrane region" description="Helical" evidence="1">
    <location>
        <begin position="66"/>
        <end position="82"/>
    </location>
</feature>
<feature type="transmembrane region" description="Helical" evidence="1">
    <location>
        <begin position="94"/>
        <end position="113"/>
    </location>
</feature>
<name>A0A7E4V7B2_PANRE</name>